<dbReference type="Pfam" id="PF01979">
    <property type="entry name" value="Amidohydro_1"/>
    <property type="match status" value="1"/>
</dbReference>
<dbReference type="SUPFAM" id="SSF51338">
    <property type="entry name" value="Composite domain of metallo-dependent hydrolases"/>
    <property type="match status" value="1"/>
</dbReference>
<dbReference type="Gene3D" id="2.60.120.430">
    <property type="entry name" value="Galactose-binding lectin"/>
    <property type="match status" value="1"/>
</dbReference>
<dbReference type="Proteomes" id="UP000283077">
    <property type="component" value="Unassembled WGS sequence"/>
</dbReference>
<evidence type="ECO:0000313" key="3">
    <source>
        <dbReference type="EMBL" id="RVU42055.1"/>
    </source>
</evidence>
<dbReference type="Gene3D" id="3.40.50.10910">
    <property type="entry name" value="Amidohydrolase"/>
    <property type="match status" value="1"/>
</dbReference>
<dbReference type="InterPro" id="IPR006680">
    <property type="entry name" value="Amidohydro-rel"/>
</dbReference>
<dbReference type="InterPro" id="IPR011059">
    <property type="entry name" value="Metal-dep_hydrolase_composite"/>
</dbReference>
<dbReference type="InterPro" id="IPR032466">
    <property type="entry name" value="Metal_Hydrolase"/>
</dbReference>
<dbReference type="InterPro" id="IPR008979">
    <property type="entry name" value="Galactose-bd-like_sf"/>
</dbReference>
<dbReference type="SUPFAM" id="SSF49785">
    <property type="entry name" value="Galactose-binding domain-like"/>
    <property type="match status" value="1"/>
</dbReference>
<feature type="chain" id="PRO_5019279266" description="Amidohydrolase-related domain-containing protein" evidence="1">
    <location>
        <begin position="30"/>
        <end position="605"/>
    </location>
</feature>
<comment type="caution">
    <text evidence="3">The sequence shown here is derived from an EMBL/GenBank/DDBJ whole genome shotgun (WGS) entry which is preliminary data.</text>
</comment>
<protein>
    <recommendedName>
        <fullName evidence="2">Amidohydrolase-related domain-containing protein</fullName>
    </recommendedName>
</protein>
<dbReference type="Gene3D" id="2.30.40.10">
    <property type="entry name" value="Urease, subunit C, domain 1"/>
    <property type="match status" value="1"/>
</dbReference>
<dbReference type="PANTHER" id="PTHR43135:SF3">
    <property type="entry name" value="ALPHA-D-RIBOSE 1-METHYLPHOSPHONATE 5-TRIPHOSPHATE DIPHOSPHATASE"/>
    <property type="match status" value="1"/>
</dbReference>
<accession>A0A437R5P8</accession>
<proteinExistence type="predicted"/>
<sequence length="605" mass="64962">MSSKTLMITCGSVLMLAAFFSLLPTPDTAKTPAATTAPKTAEPASFVLGPVQLFDGETWQGQRYIEVQQGRISQISENPIQNELPKLDGEGMALLPGLIDAHVHTYNDALELAPQYGVTTVLDMFMSAQLMKPLQAGRDETPNQQRADLYSAGTLVTAPKGHGTEYGMPIPTIETPAQADAFVAARIAEGSDYIKIVYESAKAPRKMFPSIDEATLSAVIKAAKQHGKLAVVHISDQQSALEAVRAGADGLVHGFIESRVQQKLLDLMKAQKVFIIPTLAVHEAMTVRQHNNKYVLNRADLKLSANQRHNLKQGFTQFNIPPALFDNLLYNTRVMHQHGIRILAGTDAPNPGTAHGISLPLEMLLLQQAGLSIDEVLKSATSVPASSFGLKQAGLLKVGAKADLLLVGDVKNDLTALLTPHKIWKNGVRINPIVSAEASKVSAGLLADFAQSRKTLQGLGISASSDSMMQGQSSANMSWIAEGYQGAGAIRVDGAIKPGFSYPWSGLTYLPGKSMEQGADLSTFTTVSFAIRGTPGTYQLQLFSAGSMMPVGADFSVSNDWQVIKMPLSQFAGAELSAISMLLWSASPHASKPEYFLELDEIHIN</sequence>
<dbReference type="InterPro" id="IPR051781">
    <property type="entry name" value="Metallo-dep_Hydrolase"/>
</dbReference>
<feature type="signal peptide" evidence="1">
    <location>
        <begin position="1"/>
        <end position="29"/>
    </location>
</feature>
<gene>
    <name evidence="3" type="ORF">EOE67_02405</name>
</gene>
<evidence type="ECO:0000259" key="2">
    <source>
        <dbReference type="Pfam" id="PF01979"/>
    </source>
</evidence>
<dbReference type="GO" id="GO:0016810">
    <property type="term" value="F:hydrolase activity, acting on carbon-nitrogen (but not peptide) bonds"/>
    <property type="evidence" value="ECO:0007669"/>
    <property type="project" value="InterPro"/>
</dbReference>
<reference evidence="3 4" key="1">
    <citation type="submission" date="2019-01" db="EMBL/GenBank/DDBJ databases">
        <authorList>
            <person name="Chen W.-M."/>
        </authorList>
    </citation>
    <scope>NUCLEOTIDE SEQUENCE [LARGE SCALE GENOMIC DNA]</scope>
    <source>
        <strain evidence="3 4">KYPC3</strain>
    </source>
</reference>
<dbReference type="SUPFAM" id="SSF51556">
    <property type="entry name" value="Metallo-dependent hydrolases"/>
    <property type="match status" value="1"/>
</dbReference>
<evidence type="ECO:0000256" key="1">
    <source>
        <dbReference type="SAM" id="SignalP"/>
    </source>
</evidence>
<feature type="domain" description="Amidohydrolase-related" evidence="2">
    <location>
        <begin position="94"/>
        <end position="434"/>
    </location>
</feature>
<name>A0A437R5P8_9GAMM</name>
<dbReference type="AlphaFoldDB" id="A0A437R5P8"/>
<dbReference type="PANTHER" id="PTHR43135">
    <property type="entry name" value="ALPHA-D-RIBOSE 1-METHYLPHOSPHONATE 5-TRIPHOSPHATE DIPHOSPHATASE"/>
    <property type="match status" value="1"/>
</dbReference>
<organism evidence="3 4">
    <name type="scientific">Rheinheimera riviphila</name>
    <dbReference type="NCBI Taxonomy" id="1834037"/>
    <lineage>
        <taxon>Bacteria</taxon>
        <taxon>Pseudomonadati</taxon>
        <taxon>Pseudomonadota</taxon>
        <taxon>Gammaproteobacteria</taxon>
        <taxon>Chromatiales</taxon>
        <taxon>Chromatiaceae</taxon>
        <taxon>Rheinheimera</taxon>
    </lineage>
</organism>
<dbReference type="EMBL" id="SACS01000001">
    <property type="protein sequence ID" value="RVU42055.1"/>
    <property type="molecule type" value="Genomic_DNA"/>
</dbReference>
<dbReference type="Gene3D" id="1.20.58.520">
    <property type="entry name" value="Amidohydrolase"/>
    <property type="match status" value="1"/>
</dbReference>
<keyword evidence="1" id="KW-0732">Signal</keyword>
<keyword evidence="4" id="KW-1185">Reference proteome</keyword>
<dbReference type="OrthoDB" id="9782972at2"/>
<evidence type="ECO:0000313" key="4">
    <source>
        <dbReference type="Proteomes" id="UP000283077"/>
    </source>
</evidence>
<dbReference type="RefSeq" id="WP_127697431.1">
    <property type="nucleotide sequence ID" value="NZ_SACS01000001.1"/>
</dbReference>
<dbReference type="Gene3D" id="3.30.110.90">
    <property type="entry name" value="Amidohydrolase"/>
    <property type="match status" value="1"/>
</dbReference>